<evidence type="ECO:0000256" key="2">
    <source>
        <dbReference type="ARBA" id="ARBA00022737"/>
    </source>
</evidence>
<evidence type="ECO:0000313" key="5">
    <source>
        <dbReference type="EMBL" id="KAL3801678.1"/>
    </source>
</evidence>
<dbReference type="SUPFAM" id="SSF47874">
    <property type="entry name" value="Annexin"/>
    <property type="match status" value="1"/>
</dbReference>
<organism evidence="5 6">
    <name type="scientific">Cyclotella atomus</name>
    <dbReference type="NCBI Taxonomy" id="382360"/>
    <lineage>
        <taxon>Eukaryota</taxon>
        <taxon>Sar</taxon>
        <taxon>Stramenopiles</taxon>
        <taxon>Ochrophyta</taxon>
        <taxon>Bacillariophyta</taxon>
        <taxon>Coscinodiscophyceae</taxon>
        <taxon>Thalassiosirophycidae</taxon>
        <taxon>Stephanodiscales</taxon>
        <taxon>Stephanodiscaceae</taxon>
        <taxon>Cyclotella</taxon>
    </lineage>
</organism>
<name>A0ABD3QMS0_9STRA</name>
<comment type="caution">
    <text evidence="5">The sequence shown here is derived from an EMBL/GenBank/DDBJ whole genome shotgun (WGS) entry which is preliminary data.</text>
</comment>
<feature type="chain" id="PRO_5044829365" description="Annexin" evidence="4">
    <location>
        <begin position="21"/>
        <end position="418"/>
    </location>
</feature>
<gene>
    <name evidence="5" type="ORF">ACHAWO_010772</name>
</gene>
<dbReference type="Proteomes" id="UP001530400">
    <property type="component" value="Unassembled WGS sequence"/>
</dbReference>
<sequence>MGVAWLLMLIIAAMTMDFLAGVVGWCCLDLPGVLLPAALGRLDWRYLEETDYRCFESFVIKTSPRQNCEHKSKPEKKQRGKQAKNIMSINLYPESVHKAELGEPEFTPEIDEACEKIYKACKGFGTNENALITTLGSKDMSERFLIALRYKQKYDQDLYELMKKENSGDFGTLTQLMALPIPEAEAKIIRIATKGIGTNEKLLYSVICGRSNEEIDLLKKAYYKRYNKDLSILVAKEVGGDLEKLAMCCLQGMEEKFDPSYHTESKAEEDAKAFYKAGQGKTFGTDEKALFEIICKCPPEYLQMVNLAYVNKYDVSLEYALKKELRGKVEDAAVYHLSMKLNPYKTMAEHIKSTCSGVGTDELGLSCAIVRFQNVLPNVMIEHNAEYGKTLQERLMDETGGDYQNLLLEITRAAWPDA</sequence>
<keyword evidence="6" id="KW-1185">Reference proteome</keyword>
<evidence type="ECO:0000313" key="6">
    <source>
        <dbReference type="Proteomes" id="UP001530400"/>
    </source>
</evidence>
<evidence type="ECO:0008006" key="7">
    <source>
        <dbReference type="Google" id="ProtNLM"/>
    </source>
</evidence>
<keyword evidence="4" id="KW-0732">Signal</keyword>
<keyword evidence="2" id="KW-0677">Repeat</keyword>
<dbReference type="InterPro" id="IPR001464">
    <property type="entry name" value="Annexin"/>
</dbReference>
<evidence type="ECO:0000256" key="4">
    <source>
        <dbReference type="SAM" id="SignalP"/>
    </source>
</evidence>
<comment type="similarity">
    <text evidence="1">Belongs to the annexin family.</text>
</comment>
<dbReference type="PROSITE" id="PS51897">
    <property type="entry name" value="ANNEXIN_2"/>
    <property type="match status" value="3"/>
</dbReference>
<dbReference type="EMBL" id="JALLPJ020000126">
    <property type="protein sequence ID" value="KAL3801678.1"/>
    <property type="molecule type" value="Genomic_DNA"/>
</dbReference>
<dbReference type="PRINTS" id="PR00196">
    <property type="entry name" value="ANNEXIN"/>
</dbReference>
<dbReference type="SMART" id="SM00335">
    <property type="entry name" value="ANX"/>
    <property type="match status" value="3"/>
</dbReference>
<protein>
    <recommendedName>
        <fullName evidence="7">Annexin</fullName>
    </recommendedName>
</protein>
<dbReference type="InterPro" id="IPR018502">
    <property type="entry name" value="Annexin_repeat"/>
</dbReference>
<dbReference type="AlphaFoldDB" id="A0ABD3QMS0"/>
<proteinExistence type="inferred from homology"/>
<evidence type="ECO:0000256" key="3">
    <source>
        <dbReference type="ARBA" id="ARBA00023216"/>
    </source>
</evidence>
<dbReference type="Gene3D" id="1.10.220.10">
    <property type="entry name" value="Annexin"/>
    <property type="match status" value="4"/>
</dbReference>
<feature type="signal peptide" evidence="4">
    <location>
        <begin position="1"/>
        <end position="20"/>
    </location>
</feature>
<dbReference type="PANTHER" id="PTHR10502:SF102">
    <property type="entry name" value="ANNEXIN B11"/>
    <property type="match status" value="1"/>
</dbReference>
<dbReference type="Pfam" id="PF00191">
    <property type="entry name" value="Annexin"/>
    <property type="match status" value="3"/>
</dbReference>
<dbReference type="PANTHER" id="PTHR10502">
    <property type="entry name" value="ANNEXIN"/>
    <property type="match status" value="1"/>
</dbReference>
<reference evidence="5 6" key="1">
    <citation type="submission" date="2024-10" db="EMBL/GenBank/DDBJ databases">
        <title>Updated reference genomes for cyclostephanoid diatoms.</title>
        <authorList>
            <person name="Roberts W.R."/>
            <person name="Alverson A.J."/>
        </authorList>
    </citation>
    <scope>NUCLEOTIDE SEQUENCE [LARGE SCALE GENOMIC DNA]</scope>
    <source>
        <strain evidence="5 6">AJA010-31</strain>
    </source>
</reference>
<keyword evidence="3" id="KW-0041">Annexin</keyword>
<accession>A0ABD3QMS0</accession>
<dbReference type="InterPro" id="IPR037104">
    <property type="entry name" value="Annexin_sf"/>
</dbReference>
<evidence type="ECO:0000256" key="1">
    <source>
        <dbReference type="ARBA" id="ARBA00007831"/>
    </source>
</evidence>